<dbReference type="Proteomes" id="UP000008718">
    <property type="component" value="Chromosome"/>
</dbReference>
<dbReference type="EMBL" id="CP002345">
    <property type="protein sequence ID" value="ADQ79818.1"/>
    <property type="molecule type" value="Genomic_DNA"/>
</dbReference>
<keyword evidence="2" id="KW-1185">Reference proteome</keyword>
<accession>E4T524</accession>
<evidence type="ECO:0000313" key="2">
    <source>
        <dbReference type="Proteomes" id="UP000008718"/>
    </source>
</evidence>
<name>E4T524_PALPW</name>
<proteinExistence type="predicted"/>
<dbReference type="AlphaFoldDB" id="E4T524"/>
<dbReference type="RefSeq" id="WP_013445187.1">
    <property type="nucleotide sequence ID" value="NC_014734.1"/>
</dbReference>
<gene>
    <name evidence="1" type="ordered locus">Palpr_1677</name>
</gene>
<dbReference type="KEGG" id="ppn:Palpr_1677"/>
<dbReference type="OrthoDB" id="1115963at2"/>
<reference evidence="1 2" key="2">
    <citation type="journal article" date="2011" name="Stand. Genomic Sci.">
        <title>Complete genome sequence of Paludibacter propionicigenes type strain (WB4).</title>
        <authorList>
            <person name="Gronow S."/>
            <person name="Munk C."/>
            <person name="Lapidus A."/>
            <person name="Nolan M."/>
            <person name="Lucas S."/>
            <person name="Hammon N."/>
            <person name="Deshpande S."/>
            <person name="Cheng J.F."/>
            <person name="Tapia R."/>
            <person name="Han C."/>
            <person name="Goodwin L."/>
            <person name="Pitluck S."/>
            <person name="Liolios K."/>
            <person name="Ivanova N."/>
            <person name="Mavromatis K."/>
            <person name="Mikhailova N."/>
            <person name="Pati A."/>
            <person name="Chen A."/>
            <person name="Palaniappan K."/>
            <person name="Land M."/>
            <person name="Hauser L."/>
            <person name="Chang Y.J."/>
            <person name="Jeffries C.D."/>
            <person name="Brambilla E."/>
            <person name="Rohde M."/>
            <person name="Goker M."/>
            <person name="Detter J.C."/>
            <person name="Woyke T."/>
            <person name="Bristow J."/>
            <person name="Eisen J.A."/>
            <person name="Markowitz V."/>
            <person name="Hugenholtz P."/>
            <person name="Kyrpides N.C."/>
            <person name="Klenk H.P."/>
        </authorList>
    </citation>
    <scope>NUCLEOTIDE SEQUENCE [LARGE SCALE GENOMIC DNA]</scope>
    <source>
        <strain evidence="2">DSM 17365 / JCM 13257 / WB4</strain>
    </source>
</reference>
<dbReference type="HOGENOM" id="CLU_1198839_0_0_10"/>
<evidence type="ECO:0000313" key="1">
    <source>
        <dbReference type="EMBL" id="ADQ79818.1"/>
    </source>
</evidence>
<organism evidence="1 2">
    <name type="scientific">Paludibacter propionicigenes (strain DSM 17365 / JCM 13257 / WB4)</name>
    <dbReference type="NCBI Taxonomy" id="694427"/>
    <lineage>
        <taxon>Bacteria</taxon>
        <taxon>Pseudomonadati</taxon>
        <taxon>Bacteroidota</taxon>
        <taxon>Bacteroidia</taxon>
        <taxon>Bacteroidales</taxon>
        <taxon>Paludibacteraceae</taxon>
        <taxon>Paludibacter</taxon>
    </lineage>
</organism>
<sequence>MTRKLINLLDMLKSVLRFFDENPQLFEGKPALQQAVEKLRNYVAEVEALELEQAKNAKTETALKGETKTALINAALKVLAGIGAHAAATNDSRLKMDSDITEYDLNRLRQNDLITEIHTIYDMALPLMPYLSTWHVAQQDIDALNTNSTEFDAKDPAIKNIKARSAKATADIKAKLDEAYNFTKDSLDAMMLPYKTVNPTAYGHYQNAREIIHTAGGHKKGTAPDANATGK</sequence>
<dbReference type="STRING" id="694427.Palpr_1677"/>
<reference key="1">
    <citation type="submission" date="2010-11" db="EMBL/GenBank/DDBJ databases">
        <title>The complete genome of Paludibacter propionicigenes DSM 17365.</title>
        <authorList>
            <consortium name="US DOE Joint Genome Institute (JGI-PGF)"/>
            <person name="Lucas S."/>
            <person name="Copeland A."/>
            <person name="Lapidus A."/>
            <person name="Bruce D."/>
            <person name="Goodwin L."/>
            <person name="Pitluck S."/>
            <person name="Kyrpides N."/>
            <person name="Mavromatis K."/>
            <person name="Ivanova N."/>
            <person name="Munk A.C."/>
            <person name="Brettin T."/>
            <person name="Detter J.C."/>
            <person name="Han C."/>
            <person name="Tapia R."/>
            <person name="Land M."/>
            <person name="Hauser L."/>
            <person name="Markowitz V."/>
            <person name="Cheng J.-F."/>
            <person name="Hugenholtz P."/>
            <person name="Woyke T."/>
            <person name="Wu D."/>
            <person name="Gronow S."/>
            <person name="Wellnitz S."/>
            <person name="Brambilla E."/>
            <person name="Klenk H.-P."/>
            <person name="Eisen J.A."/>
        </authorList>
    </citation>
    <scope>NUCLEOTIDE SEQUENCE</scope>
    <source>
        <strain>WB4</strain>
    </source>
</reference>
<protein>
    <submittedName>
        <fullName evidence="1">Uncharacterized protein</fullName>
    </submittedName>
</protein>